<dbReference type="eggNOG" id="COG0348">
    <property type="taxonomic scope" value="Bacteria"/>
</dbReference>
<feature type="transmembrane region" description="Helical" evidence="7">
    <location>
        <begin position="139"/>
        <end position="160"/>
    </location>
</feature>
<dbReference type="SUPFAM" id="SSF54862">
    <property type="entry name" value="4Fe-4S ferredoxins"/>
    <property type="match status" value="1"/>
</dbReference>
<gene>
    <name evidence="9" type="ordered locus">Oter_4080</name>
</gene>
<dbReference type="Proteomes" id="UP000007013">
    <property type="component" value="Chromosome"/>
</dbReference>
<evidence type="ECO:0000259" key="8">
    <source>
        <dbReference type="PROSITE" id="PS51379"/>
    </source>
</evidence>
<keyword evidence="7" id="KW-1133">Transmembrane helix</keyword>
<dbReference type="GO" id="GO:0051539">
    <property type="term" value="F:4 iron, 4 sulfur cluster binding"/>
    <property type="evidence" value="ECO:0007669"/>
    <property type="project" value="UniProtKB-KW"/>
</dbReference>
<feature type="transmembrane region" description="Helical" evidence="7">
    <location>
        <begin position="246"/>
        <end position="269"/>
    </location>
</feature>
<keyword evidence="3" id="KW-0479">Metal-binding</keyword>
<evidence type="ECO:0000256" key="5">
    <source>
        <dbReference type="ARBA" id="ARBA00023004"/>
    </source>
</evidence>
<evidence type="ECO:0000256" key="3">
    <source>
        <dbReference type="ARBA" id="ARBA00022723"/>
    </source>
</evidence>
<dbReference type="PANTHER" id="PTHR30176:SF3">
    <property type="entry name" value="FERREDOXIN-TYPE PROTEIN NAPH"/>
    <property type="match status" value="1"/>
</dbReference>
<feature type="transmembrane region" description="Helical" evidence="7">
    <location>
        <begin position="214"/>
        <end position="234"/>
    </location>
</feature>
<keyword evidence="7" id="KW-0472">Membrane</keyword>
<dbReference type="Pfam" id="PF11614">
    <property type="entry name" value="FixG_C"/>
    <property type="match status" value="1"/>
</dbReference>
<dbReference type="InterPro" id="IPR032879">
    <property type="entry name" value="FixG_C"/>
</dbReference>
<dbReference type="InterPro" id="IPR017896">
    <property type="entry name" value="4Fe4S_Fe-S-bd"/>
</dbReference>
<dbReference type="InterPro" id="IPR014116">
    <property type="entry name" value="Cyt_c_oxidase_cbb3_FixG"/>
</dbReference>
<organism evidence="9 10">
    <name type="scientific">Opitutus terrae (strain DSM 11246 / JCM 15787 / PB90-1)</name>
    <dbReference type="NCBI Taxonomy" id="452637"/>
    <lineage>
        <taxon>Bacteria</taxon>
        <taxon>Pseudomonadati</taxon>
        <taxon>Verrucomicrobiota</taxon>
        <taxon>Opitutia</taxon>
        <taxon>Opitutales</taxon>
        <taxon>Opitutaceae</taxon>
        <taxon>Opitutus</taxon>
    </lineage>
</organism>
<accession>B2A018</accession>
<dbReference type="GO" id="GO:0046872">
    <property type="term" value="F:metal ion binding"/>
    <property type="evidence" value="ECO:0007669"/>
    <property type="project" value="UniProtKB-KW"/>
</dbReference>
<dbReference type="InterPro" id="IPR013783">
    <property type="entry name" value="Ig-like_fold"/>
</dbReference>
<dbReference type="InterPro" id="IPR017900">
    <property type="entry name" value="4Fe4S_Fe_S_CS"/>
</dbReference>
<keyword evidence="6" id="KW-0411">Iron-sulfur</keyword>
<evidence type="ECO:0000313" key="10">
    <source>
        <dbReference type="Proteomes" id="UP000007013"/>
    </source>
</evidence>
<keyword evidence="2" id="KW-0004">4Fe-4S</keyword>
<reference evidence="9 10" key="1">
    <citation type="journal article" date="2011" name="J. Bacteriol.">
        <title>Genome sequence of the verrucomicrobium Opitutus terrae PB90-1, an abundant inhabitant of rice paddy soil ecosystems.</title>
        <authorList>
            <person name="van Passel M.W."/>
            <person name="Kant R."/>
            <person name="Palva A."/>
            <person name="Copeland A."/>
            <person name="Lucas S."/>
            <person name="Lapidus A."/>
            <person name="Glavina del Rio T."/>
            <person name="Pitluck S."/>
            <person name="Goltsman E."/>
            <person name="Clum A."/>
            <person name="Sun H."/>
            <person name="Schmutz J."/>
            <person name="Larimer F.W."/>
            <person name="Land M.L."/>
            <person name="Hauser L."/>
            <person name="Kyrpides N."/>
            <person name="Mikhailova N."/>
            <person name="Richardson P.P."/>
            <person name="Janssen P.H."/>
            <person name="de Vos W.M."/>
            <person name="Smidt H."/>
        </authorList>
    </citation>
    <scope>NUCLEOTIDE SEQUENCE [LARGE SCALE GENOMIC DNA]</scope>
    <source>
        <strain evidence="10">DSM 11246 / JCM 15787 / PB90-1</strain>
    </source>
</reference>
<evidence type="ECO:0000256" key="1">
    <source>
        <dbReference type="ARBA" id="ARBA00022448"/>
    </source>
</evidence>
<keyword evidence="10" id="KW-1185">Reference proteome</keyword>
<dbReference type="HOGENOM" id="CLU_032118_2_0_0"/>
<keyword evidence="4" id="KW-0249">Electron transport</keyword>
<feature type="domain" description="4Fe-4S ferredoxin-type" evidence="8">
    <location>
        <begin position="330"/>
        <end position="358"/>
    </location>
</feature>
<dbReference type="PANTHER" id="PTHR30176">
    <property type="entry name" value="FERREDOXIN-TYPE PROTEIN NAPH"/>
    <property type="match status" value="1"/>
</dbReference>
<dbReference type="KEGG" id="ote:Oter_4080"/>
<dbReference type="AlphaFoldDB" id="B2A018"/>
<keyword evidence="5" id="KW-0408">Iron</keyword>
<dbReference type="NCBIfam" id="TIGR02745">
    <property type="entry name" value="ccoG_rdxA_fixG"/>
    <property type="match status" value="1"/>
</dbReference>
<evidence type="ECO:0000313" key="9">
    <source>
        <dbReference type="EMBL" id="ACB77354.1"/>
    </source>
</evidence>
<evidence type="ECO:0000256" key="2">
    <source>
        <dbReference type="ARBA" id="ARBA00022485"/>
    </source>
</evidence>
<dbReference type="Pfam" id="PF13746">
    <property type="entry name" value="Fer4_18"/>
    <property type="match status" value="1"/>
</dbReference>
<dbReference type="EMBL" id="CP001032">
    <property type="protein sequence ID" value="ACB77354.1"/>
    <property type="molecule type" value="Genomic_DNA"/>
</dbReference>
<keyword evidence="1" id="KW-0813">Transport</keyword>
<dbReference type="PROSITE" id="PS00198">
    <property type="entry name" value="4FE4S_FER_1"/>
    <property type="match status" value="1"/>
</dbReference>
<sequence length="554" mass="61089">MAPGVPAGRFVIGVAPGVPAGLRDAPTHSCLPGTASSTSATDRRVVMSATLPPHPPSARSPVPSLDSVTTIRADGSRPFLYPSDSHGRFTTARRWSAYLLIAVYLALPWIPVNGYPAVFLDIAERRFHLFGVTLAAQDLWLLFFLITGVGFALIFVTALLGRVWCGWACPHTVFLDHVYRWIERWIDGDAPQRRALAAAPVGFKKLVKRITKHALYFLVSAVIAHLFLAYFVSIPEVWSMVRADPLQHWGAFVFMMVATGTLHFNFAWFREQLCIVLCPYGRMQSAMIDDHTLVIGYDWMRGEPRGKRHAPTHAVAAQFRAPALTEGLPPGPSTTPGDCVDCFRCVHVCPTGIDIRQGLQLECIGCTACIDACDDVMTRLHRPKGLIRYASQNAFSGKPTRWFRPRTILYAVLLAIGAGVAGTALSTVRPANLSVTRITGAPYIVDVASVRNQFFVRLVNKRNEPVALQLQITDVPAGVRQNGFTAPIEIQPLGEIVQPLVLQQPRHDYTGPFHFAIQVRDARNTFTLSRALEFLGPEARLLREEEAEAARGTK</sequence>
<evidence type="ECO:0000256" key="4">
    <source>
        <dbReference type="ARBA" id="ARBA00022982"/>
    </source>
</evidence>
<dbReference type="InterPro" id="IPR051684">
    <property type="entry name" value="Electron_Trans/Redox"/>
</dbReference>
<evidence type="ECO:0000256" key="7">
    <source>
        <dbReference type="SAM" id="Phobius"/>
    </source>
</evidence>
<name>B2A018_OPITP</name>
<dbReference type="GO" id="GO:0005886">
    <property type="term" value="C:plasma membrane"/>
    <property type="evidence" value="ECO:0007669"/>
    <property type="project" value="TreeGrafter"/>
</dbReference>
<feature type="transmembrane region" description="Helical" evidence="7">
    <location>
        <begin position="97"/>
        <end position="119"/>
    </location>
</feature>
<dbReference type="Gene3D" id="2.60.40.10">
    <property type="entry name" value="Immunoglobulins"/>
    <property type="match status" value="1"/>
</dbReference>
<keyword evidence="7" id="KW-0812">Transmembrane</keyword>
<evidence type="ECO:0000256" key="6">
    <source>
        <dbReference type="ARBA" id="ARBA00023014"/>
    </source>
</evidence>
<proteinExistence type="predicted"/>
<dbReference type="PROSITE" id="PS51379">
    <property type="entry name" value="4FE4S_FER_2"/>
    <property type="match status" value="1"/>
</dbReference>
<dbReference type="Pfam" id="PF12801">
    <property type="entry name" value="Fer4_5"/>
    <property type="match status" value="1"/>
</dbReference>
<feature type="transmembrane region" description="Helical" evidence="7">
    <location>
        <begin position="408"/>
        <end position="428"/>
    </location>
</feature>
<protein>
    <submittedName>
        <fullName evidence="9">Cytochrome c oxidase accessory protein CcoG</fullName>
    </submittedName>
</protein>
<dbReference type="STRING" id="452637.Oter_4080"/>